<evidence type="ECO:0000313" key="6">
    <source>
        <dbReference type="EMBL" id="QJW97816.1"/>
    </source>
</evidence>
<evidence type="ECO:0000259" key="5">
    <source>
        <dbReference type="PROSITE" id="PS50011"/>
    </source>
</evidence>
<dbReference type="PROSITE" id="PS00108">
    <property type="entry name" value="PROTEIN_KINASE_ST"/>
    <property type="match status" value="1"/>
</dbReference>
<keyword evidence="4" id="KW-0067">ATP-binding</keyword>
<protein>
    <recommendedName>
        <fullName evidence="5">Protein kinase domain-containing protein</fullName>
    </recommendedName>
</protein>
<evidence type="ECO:0000256" key="4">
    <source>
        <dbReference type="ARBA" id="ARBA00022840"/>
    </source>
</evidence>
<dbReference type="InterPro" id="IPR011009">
    <property type="entry name" value="Kinase-like_dom_sf"/>
</dbReference>
<dbReference type="Gene3D" id="1.10.510.10">
    <property type="entry name" value="Transferase(Phosphotransferase) domain 1"/>
    <property type="match status" value="1"/>
</dbReference>
<keyword evidence="2" id="KW-0547">Nucleotide-binding</keyword>
<dbReference type="SMART" id="SM00220">
    <property type="entry name" value="S_TKc"/>
    <property type="match status" value="1"/>
</dbReference>
<name>A0A6M5YWP2_9BACT</name>
<dbReference type="PANTHER" id="PTHR43289:SF6">
    <property type="entry name" value="SERINE_THREONINE-PROTEIN KINASE NEKL-3"/>
    <property type="match status" value="1"/>
</dbReference>
<dbReference type="SUPFAM" id="SSF56112">
    <property type="entry name" value="Protein kinase-like (PK-like)"/>
    <property type="match status" value="1"/>
</dbReference>
<dbReference type="EMBL" id="CP053452">
    <property type="protein sequence ID" value="QJW97816.1"/>
    <property type="molecule type" value="Genomic_DNA"/>
</dbReference>
<dbReference type="Proteomes" id="UP000503447">
    <property type="component" value="Chromosome"/>
</dbReference>
<evidence type="ECO:0000256" key="3">
    <source>
        <dbReference type="ARBA" id="ARBA00022777"/>
    </source>
</evidence>
<keyword evidence="1" id="KW-0808">Transferase</keyword>
<dbReference type="GO" id="GO:0005524">
    <property type="term" value="F:ATP binding"/>
    <property type="evidence" value="ECO:0007669"/>
    <property type="project" value="UniProtKB-KW"/>
</dbReference>
<dbReference type="InterPro" id="IPR008271">
    <property type="entry name" value="Ser/Thr_kinase_AS"/>
</dbReference>
<evidence type="ECO:0000313" key="7">
    <source>
        <dbReference type="Proteomes" id="UP000503447"/>
    </source>
</evidence>
<accession>A0A6M5YWP2</accession>
<dbReference type="KEGG" id="ftj:FTUN_5396"/>
<dbReference type="Gene3D" id="3.30.200.20">
    <property type="entry name" value="Phosphorylase Kinase, domain 1"/>
    <property type="match status" value="1"/>
</dbReference>
<dbReference type="PANTHER" id="PTHR43289">
    <property type="entry name" value="MITOGEN-ACTIVATED PROTEIN KINASE KINASE KINASE 20-RELATED"/>
    <property type="match status" value="1"/>
</dbReference>
<dbReference type="GO" id="GO:0004674">
    <property type="term" value="F:protein serine/threonine kinase activity"/>
    <property type="evidence" value="ECO:0007669"/>
    <property type="project" value="TreeGrafter"/>
</dbReference>
<reference evidence="7" key="1">
    <citation type="submission" date="2020-05" db="EMBL/GenBank/DDBJ databases">
        <title>Frigoriglobus tundricola gen. nov., sp. nov., a psychrotolerant cellulolytic planctomycete of the family Gemmataceae with two divergent copies of 16S rRNA gene.</title>
        <authorList>
            <person name="Kulichevskaya I.S."/>
            <person name="Ivanova A.A."/>
            <person name="Naumoff D.G."/>
            <person name="Beletsky A.V."/>
            <person name="Rijpstra W.I.C."/>
            <person name="Sinninghe Damste J.S."/>
            <person name="Mardanov A.V."/>
            <person name="Ravin N.V."/>
            <person name="Dedysh S.N."/>
        </authorList>
    </citation>
    <scope>NUCLEOTIDE SEQUENCE [LARGE SCALE GENOMIC DNA]</scope>
    <source>
        <strain evidence="7">PL17</strain>
    </source>
</reference>
<dbReference type="Pfam" id="PF00069">
    <property type="entry name" value="Pkinase"/>
    <property type="match status" value="1"/>
</dbReference>
<evidence type="ECO:0000256" key="2">
    <source>
        <dbReference type="ARBA" id="ARBA00022741"/>
    </source>
</evidence>
<organism evidence="6 7">
    <name type="scientific">Frigoriglobus tundricola</name>
    <dbReference type="NCBI Taxonomy" id="2774151"/>
    <lineage>
        <taxon>Bacteria</taxon>
        <taxon>Pseudomonadati</taxon>
        <taxon>Planctomycetota</taxon>
        <taxon>Planctomycetia</taxon>
        <taxon>Gemmatales</taxon>
        <taxon>Gemmataceae</taxon>
        <taxon>Frigoriglobus</taxon>
    </lineage>
</organism>
<proteinExistence type="predicted"/>
<keyword evidence="7" id="KW-1185">Reference proteome</keyword>
<dbReference type="PROSITE" id="PS50011">
    <property type="entry name" value="PROTEIN_KINASE_DOM"/>
    <property type="match status" value="1"/>
</dbReference>
<keyword evidence="3" id="KW-0418">Kinase</keyword>
<feature type="domain" description="Protein kinase" evidence="5">
    <location>
        <begin position="115"/>
        <end position="380"/>
    </location>
</feature>
<gene>
    <name evidence="6" type="ORF">FTUN_5396</name>
</gene>
<sequence>MVAPFDTFVTRLLIHCSGSDGSALRAVFDRWGAAPRDGETFLDYLCERGVIDRIGARAVLRAWEGQLDDRDARQLFNPGSINRALARLVPPPELAPEPAVRVLEVRPSGSLFGRYLIKGVLGWGGFGPVYLAVHPTLRVPVALKPVGAGGDPDRPALRDRLRAEARLQAQIVHPNVVRVWDYEDGDEPFLVLEYVNGENLRERLSAGPLDAPAAFTLLVQTGLALRAAWRVGVAHHDVKPANILLTPENGFKLADFGLARCRRKFARPVAAAAPGAGGEVAGSLNYMAPERFENGSDHRSDVYSLGLTVYQALTGRIAVPGTDPDAVMLRHKKGDLDLAPGPGPGPGREVSDLIRRMTAVDPARRFDTHDELIRAAEAAFGMRLDLY</sequence>
<dbReference type="CDD" id="cd14014">
    <property type="entry name" value="STKc_PknB_like"/>
    <property type="match status" value="1"/>
</dbReference>
<dbReference type="AlphaFoldDB" id="A0A6M5YWP2"/>
<dbReference type="InterPro" id="IPR000719">
    <property type="entry name" value="Prot_kinase_dom"/>
</dbReference>
<evidence type="ECO:0000256" key="1">
    <source>
        <dbReference type="ARBA" id="ARBA00022679"/>
    </source>
</evidence>
<dbReference type="RefSeq" id="WP_171473123.1">
    <property type="nucleotide sequence ID" value="NZ_CP053452.2"/>
</dbReference>